<dbReference type="PANTHER" id="PTHR10464">
    <property type="entry name" value="UREA TRANSPORTER"/>
    <property type="match status" value="1"/>
</dbReference>
<evidence type="ECO:0000256" key="7">
    <source>
        <dbReference type="SAM" id="Phobius"/>
    </source>
</evidence>
<dbReference type="InterPro" id="IPR029020">
    <property type="entry name" value="Ammonium/urea_transptr"/>
</dbReference>
<proteinExistence type="inferred from homology"/>
<dbReference type="InterPro" id="IPR004937">
    <property type="entry name" value="Urea_transporter"/>
</dbReference>
<evidence type="ECO:0000313" key="10">
    <source>
        <dbReference type="Proteomes" id="UP000317315"/>
    </source>
</evidence>
<accession>A0A521B2F0</accession>
<dbReference type="InterPro" id="IPR016047">
    <property type="entry name" value="M23ase_b-sheet_dom"/>
</dbReference>
<comment type="subcellular location">
    <subcellularLocation>
        <location evidence="1">Cell membrane</location>
        <topology evidence="1">Multi-pass membrane protein</topology>
    </subcellularLocation>
</comment>
<evidence type="ECO:0000256" key="4">
    <source>
        <dbReference type="ARBA" id="ARBA00022692"/>
    </source>
</evidence>
<evidence type="ECO:0000313" key="9">
    <source>
        <dbReference type="EMBL" id="SMO40950.1"/>
    </source>
</evidence>
<sequence length="697" mass="78957">MGVEKYIVPILRSYSAVLFNSEAYGGALLLFLSFLNPNVGFGGLVSLLSAYLFARLLGFKREFLRIDYYIYNPLLVGLSLGYIFKINTISFLFFLTGGILSFLTTYVLSNLFYYYFRLPILSLPFVIVSSTLYLASQHFSNLFVESLYPHFYLPNIDITPFINGFFKSLGAVFFLPNTFCGLVIFLLILRISPILAFLSVIGYSTGILTTALFKGSLYQAISDTSAFNYILTSMAVGGVFLVPSLRSYKFALLSSFISVPIVESSKVFWETYSIPVFALPFNVISLLVLYVFIFTGYSLVTRVYRGTPERTLDYYLTRLKRFPFTGREIALPFSGEWTVWQSFDGEWTHKGAWRHAVDFVITDSEGKTFKGTGSSLSDYYCFGKPVLSPIDGTVVDVVSSLPDNKPGEVDKENNWGNYVLLYDKRGFYVLVCHLKQNSVNVKRGDSVTKGSLLGLCGNSGYSPQPHIHIHVQLLPHLGAPTVPFSFTSFISSKNFYDVGIPKRGERVTPVFADKSLFRRLNFLIGQEFTYSLYDKKRGEKETLKIQVEMAPDGTFYFTEGRSKLYFGILNSTFYFYSIDGDLSSPLKYFLFSAPKIPLINSGGVVWRDYLPLTSLFSEFKRKLLLFISSFKHDLLEVRVKSCWSSIDTVSTEIILPGSKKVKKAKLKLSNHLGFEEINYNNEIILRREKNEENVINS</sequence>
<keyword evidence="6 7" id="KW-0472">Membrane</keyword>
<protein>
    <submittedName>
        <fullName evidence="9">Urea transporter</fullName>
    </submittedName>
</protein>
<feature type="transmembrane region" description="Helical" evidence="7">
    <location>
        <begin position="281"/>
        <end position="300"/>
    </location>
</feature>
<evidence type="ECO:0000256" key="2">
    <source>
        <dbReference type="ARBA" id="ARBA00005914"/>
    </source>
</evidence>
<keyword evidence="5 7" id="KW-1133">Transmembrane helix</keyword>
<dbReference type="Gene3D" id="1.10.3430.10">
    <property type="entry name" value="Ammonium transporter AmtB like domains"/>
    <property type="match status" value="1"/>
</dbReference>
<dbReference type="EMBL" id="FXTM01000003">
    <property type="protein sequence ID" value="SMO40950.1"/>
    <property type="molecule type" value="Genomic_DNA"/>
</dbReference>
<dbReference type="AlphaFoldDB" id="A0A521B2F0"/>
<dbReference type="RefSeq" id="WP_142933964.1">
    <property type="nucleotide sequence ID" value="NZ_FXTM01000003.1"/>
</dbReference>
<dbReference type="Proteomes" id="UP000317315">
    <property type="component" value="Unassembled WGS sequence"/>
</dbReference>
<feature type="domain" description="M23ase beta-sheet core" evidence="8">
    <location>
        <begin position="383"/>
        <end position="472"/>
    </location>
</feature>
<keyword evidence="3" id="KW-1003">Cell membrane</keyword>
<dbReference type="InterPro" id="IPR011055">
    <property type="entry name" value="Dup_hybrid_motif"/>
</dbReference>
<feature type="transmembrane region" description="Helical" evidence="7">
    <location>
        <begin position="194"/>
        <end position="213"/>
    </location>
</feature>
<feature type="transmembrane region" description="Helical" evidence="7">
    <location>
        <begin position="90"/>
        <end position="116"/>
    </location>
</feature>
<feature type="transmembrane region" description="Helical" evidence="7">
    <location>
        <begin position="164"/>
        <end position="187"/>
    </location>
</feature>
<evidence type="ECO:0000256" key="6">
    <source>
        <dbReference type="ARBA" id="ARBA00023136"/>
    </source>
</evidence>
<evidence type="ECO:0000256" key="5">
    <source>
        <dbReference type="ARBA" id="ARBA00022989"/>
    </source>
</evidence>
<name>A0A521B2F0_9BACT</name>
<reference evidence="9 10" key="1">
    <citation type="submission" date="2017-05" db="EMBL/GenBank/DDBJ databases">
        <authorList>
            <person name="Varghese N."/>
            <person name="Submissions S."/>
        </authorList>
    </citation>
    <scope>NUCLEOTIDE SEQUENCE [LARGE SCALE GENOMIC DNA]</scope>
    <source>
        <strain evidence="9 10">DSM 16304</strain>
    </source>
</reference>
<dbReference type="Pfam" id="PF01551">
    <property type="entry name" value="Peptidase_M23"/>
    <property type="match status" value="1"/>
</dbReference>
<keyword evidence="10" id="KW-1185">Reference proteome</keyword>
<evidence type="ECO:0000256" key="3">
    <source>
        <dbReference type="ARBA" id="ARBA00022475"/>
    </source>
</evidence>
<dbReference type="CDD" id="cd12797">
    <property type="entry name" value="M23_peptidase"/>
    <property type="match status" value="1"/>
</dbReference>
<dbReference type="PANTHER" id="PTHR10464:SF4">
    <property type="entry name" value="UREA TRANSPORTER"/>
    <property type="match status" value="1"/>
</dbReference>
<dbReference type="GO" id="GO:0015204">
    <property type="term" value="F:urea transmembrane transporter activity"/>
    <property type="evidence" value="ECO:0007669"/>
    <property type="project" value="InterPro"/>
</dbReference>
<comment type="similarity">
    <text evidence="2">Belongs to the urea transporter family.</text>
</comment>
<dbReference type="OrthoDB" id="9809488at2"/>
<feature type="transmembrane region" description="Helical" evidence="7">
    <location>
        <begin position="28"/>
        <end position="54"/>
    </location>
</feature>
<feature type="transmembrane region" description="Helical" evidence="7">
    <location>
        <begin position="123"/>
        <end position="144"/>
    </location>
</feature>
<dbReference type="Gene3D" id="2.70.70.10">
    <property type="entry name" value="Glucose Permease (Domain IIA)"/>
    <property type="match status" value="1"/>
</dbReference>
<gene>
    <name evidence="9" type="ORF">SAMN06269117_10369</name>
</gene>
<dbReference type="SUPFAM" id="SSF51261">
    <property type="entry name" value="Duplicated hybrid motif"/>
    <property type="match status" value="1"/>
</dbReference>
<dbReference type="Pfam" id="PF03253">
    <property type="entry name" value="UT"/>
    <property type="match status" value="1"/>
</dbReference>
<organism evidence="9 10">
    <name type="scientific">Balnearium lithotrophicum</name>
    <dbReference type="NCBI Taxonomy" id="223788"/>
    <lineage>
        <taxon>Bacteria</taxon>
        <taxon>Pseudomonadati</taxon>
        <taxon>Aquificota</taxon>
        <taxon>Aquificia</taxon>
        <taxon>Desulfurobacteriales</taxon>
        <taxon>Desulfurobacteriaceae</taxon>
        <taxon>Balnearium</taxon>
    </lineage>
</organism>
<dbReference type="GO" id="GO:0005886">
    <property type="term" value="C:plasma membrane"/>
    <property type="evidence" value="ECO:0007669"/>
    <property type="project" value="UniProtKB-SubCell"/>
</dbReference>
<feature type="transmembrane region" description="Helical" evidence="7">
    <location>
        <begin position="225"/>
        <end position="243"/>
    </location>
</feature>
<keyword evidence="4 7" id="KW-0812">Transmembrane</keyword>
<evidence type="ECO:0000259" key="8">
    <source>
        <dbReference type="Pfam" id="PF01551"/>
    </source>
</evidence>
<evidence type="ECO:0000256" key="1">
    <source>
        <dbReference type="ARBA" id="ARBA00004651"/>
    </source>
</evidence>